<reference evidence="1 2" key="1">
    <citation type="submission" date="2024-02" db="EMBL/GenBank/DDBJ databases">
        <title>De novo assembly and annotation of 12 fungi associated with fruit tree decline syndrome in Ontario, Canada.</title>
        <authorList>
            <person name="Sulman M."/>
            <person name="Ellouze W."/>
            <person name="Ilyukhin E."/>
        </authorList>
    </citation>
    <scope>NUCLEOTIDE SEQUENCE [LARGE SCALE GENOMIC DNA]</scope>
    <source>
        <strain evidence="1 2">M42-189</strain>
    </source>
</reference>
<keyword evidence="2" id="KW-1185">Reference proteome</keyword>
<name>A0ABR3RHV4_9PLEO</name>
<gene>
    <name evidence="1" type="ORF">SLS60_005465</name>
</gene>
<accession>A0ABR3RHV4</accession>
<evidence type="ECO:0000313" key="2">
    <source>
        <dbReference type="Proteomes" id="UP001521785"/>
    </source>
</evidence>
<protein>
    <submittedName>
        <fullName evidence="1">Uncharacterized protein</fullName>
    </submittedName>
</protein>
<proteinExistence type="predicted"/>
<comment type="caution">
    <text evidence="1">The sequence shown here is derived from an EMBL/GenBank/DDBJ whole genome shotgun (WGS) entry which is preliminary data.</text>
</comment>
<sequence>MELANLPPATARLAVELQLADINAIMQDLDKGDAYAAFDVMQAGLKATLSLLQDQICAMEILRADHEDRVIFENLRQEERQAERDHQMARGMCDATIEDGGTGCSTPGPAHCIEVQESWLGDAFQDLDARLGGEEYIVKIPEDNCLTYRGHSVQ</sequence>
<organism evidence="1 2">
    <name type="scientific">Paraconiothyrium brasiliense</name>
    <dbReference type="NCBI Taxonomy" id="300254"/>
    <lineage>
        <taxon>Eukaryota</taxon>
        <taxon>Fungi</taxon>
        <taxon>Dikarya</taxon>
        <taxon>Ascomycota</taxon>
        <taxon>Pezizomycotina</taxon>
        <taxon>Dothideomycetes</taxon>
        <taxon>Pleosporomycetidae</taxon>
        <taxon>Pleosporales</taxon>
        <taxon>Massarineae</taxon>
        <taxon>Didymosphaeriaceae</taxon>
        <taxon>Paraconiothyrium</taxon>
    </lineage>
</organism>
<dbReference type="Proteomes" id="UP001521785">
    <property type="component" value="Unassembled WGS sequence"/>
</dbReference>
<dbReference type="EMBL" id="JAKJXO020000006">
    <property type="protein sequence ID" value="KAL1603873.1"/>
    <property type="molecule type" value="Genomic_DNA"/>
</dbReference>
<evidence type="ECO:0000313" key="1">
    <source>
        <dbReference type="EMBL" id="KAL1603873.1"/>
    </source>
</evidence>